<keyword evidence="2" id="KW-1185">Reference proteome</keyword>
<organism evidence="1 2">
    <name type="scientific">Pocillopora meandrina</name>
    <dbReference type="NCBI Taxonomy" id="46732"/>
    <lineage>
        <taxon>Eukaryota</taxon>
        <taxon>Metazoa</taxon>
        <taxon>Cnidaria</taxon>
        <taxon>Anthozoa</taxon>
        <taxon>Hexacorallia</taxon>
        <taxon>Scleractinia</taxon>
        <taxon>Astrocoeniina</taxon>
        <taxon>Pocilloporidae</taxon>
        <taxon>Pocillopora</taxon>
    </lineage>
</organism>
<comment type="caution">
    <text evidence="1">The sequence shown here is derived from an EMBL/GenBank/DDBJ whole genome shotgun (WGS) entry which is preliminary data.</text>
</comment>
<gene>
    <name evidence="1" type="ORF">PMEA_00010582</name>
</gene>
<name>A0AAU9VRU0_9CNID</name>
<dbReference type="Proteomes" id="UP001159428">
    <property type="component" value="Unassembled WGS sequence"/>
</dbReference>
<evidence type="ECO:0000313" key="2">
    <source>
        <dbReference type="Proteomes" id="UP001159428"/>
    </source>
</evidence>
<evidence type="ECO:0000313" key="1">
    <source>
        <dbReference type="EMBL" id="CAH3034319.1"/>
    </source>
</evidence>
<accession>A0AAU9VRU0</accession>
<reference evidence="1 2" key="1">
    <citation type="submission" date="2022-05" db="EMBL/GenBank/DDBJ databases">
        <authorList>
            <consortium name="Genoscope - CEA"/>
            <person name="William W."/>
        </authorList>
    </citation>
    <scope>NUCLEOTIDE SEQUENCE [LARGE SCALE GENOMIC DNA]</scope>
</reference>
<proteinExistence type="predicted"/>
<protein>
    <submittedName>
        <fullName evidence="1">Uncharacterized protein</fullName>
    </submittedName>
</protein>
<sequence length="222" mass="25813">MNKDEDAVEYKIHQAFQDGIYYWGTKNYVYCLMQAGKWGVTYHRSTNMNLNKDCKDFSVHESVLNFLPGGMAYTHGKVFGHWIEVKCLQNDSNTAIEWKKNIKKTVGFDKSTISSIESSWSIETTRSKDKQINVSKLIECLCKVQYGLKETFGGKMVNTAQFEWSDTTEKEETLQVNIPPNTKLYVWQFQMGFGEKNNLFSIDTKITYNETPPEKPLKYFKR</sequence>
<dbReference type="AlphaFoldDB" id="A0AAU9VRU0"/>
<dbReference type="EMBL" id="CALNXJ010000002">
    <property type="protein sequence ID" value="CAH3034319.1"/>
    <property type="molecule type" value="Genomic_DNA"/>
</dbReference>